<dbReference type="InterPro" id="IPR001346">
    <property type="entry name" value="Interferon_reg_fact_DNA-bd_dom"/>
</dbReference>
<gene>
    <name evidence="2" type="primary">Irf3</name>
    <name evidence="2" type="ORF">CHRMAC_R13699</name>
</gene>
<organism evidence="2 3">
    <name type="scientific">Chroicocephalus maculipennis</name>
    <name type="common">Brown-hooded gull</name>
    <name type="synonym">Larus maculipennis</name>
    <dbReference type="NCBI Taxonomy" id="287016"/>
    <lineage>
        <taxon>Eukaryota</taxon>
        <taxon>Metazoa</taxon>
        <taxon>Chordata</taxon>
        <taxon>Craniata</taxon>
        <taxon>Vertebrata</taxon>
        <taxon>Euteleostomi</taxon>
        <taxon>Archelosauria</taxon>
        <taxon>Archosauria</taxon>
        <taxon>Dinosauria</taxon>
        <taxon>Saurischia</taxon>
        <taxon>Theropoda</taxon>
        <taxon>Coelurosauria</taxon>
        <taxon>Aves</taxon>
        <taxon>Neognathae</taxon>
        <taxon>Neoaves</taxon>
        <taxon>Charadriiformes</taxon>
        <taxon>Laridae</taxon>
        <taxon>Chroicocephalus</taxon>
    </lineage>
</organism>
<evidence type="ECO:0000313" key="2">
    <source>
        <dbReference type="EMBL" id="NWT37182.1"/>
    </source>
</evidence>
<dbReference type="CDD" id="cd00103">
    <property type="entry name" value="IRF"/>
    <property type="match status" value="1"/>
</dbReference>
<feature type="non-terminal residue" evidence="2">
    <location>
        <position position="1"/>
    </location>
</feature>
<feature type="domain" description="IRF tryptophan pentad repeat" evidence="1">
    <location>
        <begin position="7"/>
        <end position="124"/>
    </location>
</feature>
<protein>
    <submittedName>
        <fullName evidence="2">IRF3 factor</fullName>
    </submittedName>
</protein>
<evidence type="ECO:0000259" key="1">
    <source>
        <dbReference type="PROSITE" id="PS51507"/>
    </source>
</evidence>
<dbReference type="AlphaFoldDB" id="A0A7K5N3D8"/>
<sequence>VRREAQKLRFGPWLLSAISSGNYPGLCWIDQDHSVFRVPWKHNARKDVTSSDVEIFKVGGMGVTGSNLEVIKVGGVGAAQRRPQGLQGGKDGWKTNFRCALRSTRMFTMREDHSKCGDDPHKVF</sequence>
<keyword evidence="3" id="KW-1185">Reference proteome</keyword>
<dbReference type="Proteomes" id="UP000524558">
    <property type="component" value="Unassembled WGS sequence"/>
</dbReference>
<dbReference type="GO" id="GO:0002376">
    <property type="term" value="P:immune system process"/>
    <property type="evidence" value="ECO:0007669"/>
    <property type="project" value="TreeGrafter"/>
</dbReference>
<dbReference type="GO" id="GO:0005634">
    <property type="term" value="C:nucleus"/>
    <property type="evidence" value="ECO:0007669"/>
    <property type="project" value="TreeGrafter"/>
</dbReference>
<evidence type="ECO:0000313" key="3">
    <source>
        <dbReference type="Proteomes" id="UP000524558"/>
    </source>
</evidence>
<comment type="caution">
    <text evidence="2">The sequence shown here is derived from an EMBL/GenBank/DDBJ whole genome shotgun (WGS) entry which is preliminary data.</text>
</comment>
<dbReference type="PROSITE" id="PS51507">
    <property type="entry name" value="IRF_2"/>
    <property type="match status" value="1"/>
</dbReference>
<dbReference type="Gene3D" id="1.10.10.10">
    <property type="entry name" value="Winged helix-like DNA-binding domain superfamily/Winged helix DNA-binding domain"/>
    <property type="match status" value="1"/>
</dbReference>
<name>A0A7K5N3D8_CHRMC</name>
<dbReference type="EMBL" id="VYZF01000101">
    <property type="protein sequence ID" value="NWT37182.1"/>
    <property type="molecule type" value="Genomic_DNA"/>
</dbReference>
<accession>A0A7K5N3D8</accession>
<dbReference type="InterPro" id="IPR036390">
    <property type="entry name" value="WH_DNA-bd_sf"/>
</dbReference>
<dbReference type="GO" id="GO:0000978">
    <property type="term" value="F:RNA polymerase II cis-regulatory region sequence-specific DNA binding"/>
    <property type="evidence" value="ECO:0007669"/>
    <property type="project" value="TreeGrafter"/>
</dbReference>
<dbReference type="InterPro" id="IPR036388">
    <property type="entry name" value="WH-like_DNA-bd_sf"/>
</dbReference>
<proteinExistence type="predicted"/>
<dbReference type="PRINTS" id="PR00267">
    <property type="entry name" value="INTFRNREGFCT"/>
</dbReference>
<dbReference type="GO" id="GO:0000981">
    <property type="term" value="F:DNA-binding transcription factor activity, RNA polymerase II-specific"/>
    <property type="evidence" value="ECO:0007669"/>
    <property type="project" value="TreeGrafter"/>
</dbReference>
<feature type="non-terminal residue" evidence="2">
    <location>
        <position position="124"/>
    </location>
</feature>
<dbReference type="PANTHER" id="PTHR11949:SF2">
    <property type="entry name" value="INTERFERON REGULATORY FACTOR 7"/>
    <property type="match status" value="1"/>
</dbReference>
<dbReference type="SUPFAM" id="SSF46785">
    <property type="entry name" value="Winged helix' DNA-binding domain"/>
    <property type="match status" value="1"/>
</dbReference>
<dbReference type="Pfam" id="PF00605">
    <property type="entry name" value="IRF"/>
    <property type="match status" value="1"/>
</dbReference>
<dbReference type="PANTHER" id="PTHR11949">
    <property type="entry name" value="INTERFERON REGULATORY FACTOR"/>
    <property type="match status" value="1"/>
</dbReference>
<reference evidence="2 3" key="1">
    <citation type="submission" date="2019-09" db="EMBL/GenBank/DDBJ databases">
        <title>Bird 10,000 Genomes (B10K) Project - Family phase.</title>
        <authorList>
            <person name="Zhang G."/>
        </authorList>
    </citation>
    <scope>NUCLEOTIDE SEQUENCE [LARGE SCALE GENOMIC DNA]</scope>
    <source>
        <strain evidence="2">B10K-DU-021-33</strain>
        <tissue evidence="2">Mixed tissue sample</tissue>
    </source>
</reference>
<dbReference type="SMART" id="SM00348">
    <property type="entry name" value="IRF"/>
    <property type="match status" value="1"/>
</dbReference>